<protein>
    <recommendedName>
        <fullName evidence="2">Homoserine O-acetyltransferase</fullName>
        <shortName evidence="2">HAT</shortName>
        <ecNumber evidence="2">2.3.1.31</ecNumber>
    </recommendedName>
    <alternativeName>
        <fullName evidence="2">Homoserine transacetylase</fullName>
        <shortName evidence="2">HTA</shortName>
    </alternativeName>
</protein>
<evidence type="ECO:0000259" key="4">
    <source>
        <dbReference type="Pfam" id="PF00561"/>
    </source>
</evidence>
<evidence type="ECO:0000256" key="2">
    <source>
        <dbReference type="HAMAP-Rule" id="MF_00296"/>
    </source>
</evidence>
<feature type="domain" description="AB hydrolase-1" evidence="4">
    <location>
        <begin position="45"/>
        <end position="340"/>
    </location>
</feature>
<dbReference type="InterPro" id="IPR008220">
    <property type="entry name" value="HAT_MetX-like"/>
</dbReference>
<dbReference type="EMBL" id="CP009416">
    <property type="protein sequence ID" value="AJD90040.1"/>
    <property type="molecule type" value="Genomic_DNA"/>
</dbReference>
<organism evidence="5 6">
    <name type="scientific">Jeotgalibacillus malaysiensis</name>
    <dbReference type="NCBI Taxonomy" id="1508404"/>
    <lineage>
        <taxon>Bacteria</taxon>
        <taxon>Bacillati</taxon>
        <taxon>Bacillota</taxon>
        <taxon>Bacilli</taxon>
        <taxon>Bacillales</taxon>
        <taxon>Caryophanaceae</taxon>
        <taxon>Jeotgalibacillus</taxon>
    </lineage>
</organism>
<gene>
    <name evidence="2" type="primary">metXA</name>
    <name evidence="5" type="ORF">JMA_07230</name>
</gene>
<dbReference type="Proteomes" id="UP000031449">
    <property type="component" value="Chromosome"/>
</dbReference>
<comment type="catalytic activity">
    <reaction evidence="2">
        <text>L-homoserine + acetyl-CoA = O-acetyl-L-homoserine + CoA</text>
        <dbReference type="Rhea" id="RHEA:13701"/>
        <dbReference type="ChEBI" id="CHEBI:57287"/>
        <dbReference type="ChEBI" id="CHEBI:57288"/>
        <dbReference type="ChEBI" id="CHEBI:57476"/>
        <dbReference type="ChEBI" id="CHEBI:57716"/>
        <dbReference type="EC" id="2.3.1.31"/>
    </reaction>
</comment>
<dbReference type="Pfam" id="PF00561">
    <property type="entry name" value="Abhydrolase_1"/>
    <property type="match status" value="1"/>
</dbReference>
<dbReference type="UniPathway" id="UPA00051">
    <property type="reaction ID" value="UER00074"/>
</dbReference>
<evidence type="ECO:0000256" key="1">
    <source>
        <dbReference type="ARBA" id="ARBA00022679"/>
    </source>
</evidence>
<dbReference type="GO" id="GO:0009086">
    <property type="term" value="P:methionine biosynthetic process"/>
    <property type="evidence" value="ECO:0007669"/>
    <property type="project" value="UniProtKB-UniRule"/>
</dbReference>
<feature type="binding site" evidence="2">
    <location>
        <position position="335"/>
    </location>
    <ligand>
        <name>substrate</name>
    </ligand>
</feature>
<keyword evidence="2 5" id="KW-0012">Acyltransferase</keyword>
<accession>A0A0B5AI17</accession>
<keyword evidence="6" id="KW-1185">Reference proteome</keyword>
<evidence type="ECO:0000256" key="3">
    <source>
        <dbReference type="PIRSR" id="PIRSR000443-1"/>
    </source>
</evidence>
<comment type="subcellular location">
    <subcellularLocation>
        <location evidence="2">Cytoplasm</location>
    </subcellularLocation>
</comment>
<dbReference type="OrthoDB" id="9800754at2"/>
<evidence type="ECO:0000313" key="6">
    <source>
        <dbReference type="Proteomes" id="UP000031449"/>
    </source>
</evidence>
<dbReference type="InterPro" id="IPR029058">
    <property type="entry name" value="AB_hydrolase_fold"/>
</dbReference>
<dbReference type="NCBIfam" id="TIGR01392">
    <property type="entry name" value="homoserO_Ac_trn"/>
    <property type="match status" value="1"/>
</dbReference>
<keyword evidence="2" id="KW-0963">Cytoplasm</keyword>
<dbReference type="EC" id="2.3.1.31" evidence="2"/>
<dbReference type="STRING" id="1508404.JMA_07230"/>
<keyword evidence="1 2" id="KW-0808">Transferase</keyword>
<feature type="active site" evidence="2 3">
    <location>
        <position position="305"/>
    </location>
</feature>
<dbReference type="HAMAP" id="MF_00296">
    <property type="entry name" value="MetX_acyltransf"/>
    <property type="match status" value="1"/>
</dbReference>
<dbReference type="Gene3D" id="3.40.50.1820">
    <property type="entry name" value="alpha/beta hydrolase"/>
    <property type="match status" value="1"/>
</dbReference>
<comment type="function">
    <text evidence="2">Transfers an acetyl group from acetyl-CoA to L-homoserine, forming acetyl-L-homoserine.</text>
</comment>
<dbReference type="AlphaFoldDB" id="A0A0B5AI17"/>
<dbReference type="HOGENOM" id="CLU_028760_1_0_9"/>
<dbReference type="NCBIfam" id="NF001209">
    <property type="entry name" value="PRK00175.1"/>
    <property type="match status" value="1"/>
</dbReference>
<comment type="caution">
    <text evidence="2">Lacks conserved residue(s) required for the propagation of feature annotation.</text>
</comment>
<dbReference type="PIRSF" id="PIRSF000443">
    <property type="entry name" value="Homoser_Ac_trans"/>
    <property type="match status" value="1"/>
</dbReference>
<dbReference type="GO" id="GO:0004414">
    <property type="term" value="F:homoserine O-acetyltransferase activity"/>
    <property type="evidence" value="ECO:0007669"/>
    <property type="project" value="UniProtKB-UniRule"/>
</dbReference>
<name>A0A0B5AI17_9BACL</name>
<sequence length="356" mass="40024">MGETLTEKVMHHEGTVDIGSLILESGKVINDVSLRYERSGDPSLPVILICHALTGTHQSVGTEEDPGWWRGFAGEHAYIDLTKFQVITFNVLGGCSGSTGPDSLNPYGEKYRTDFPFITVKDMVNAQYQACLKLGITKLHGIIGGSLGGMQTLEWCISYPDFIDRAVLLAATPSLSDYGIAFNRIGIHAIENDPSWNNGLYENPSDVKGFEVARMVGLVTYRSPYLFTGRFNREEKEVGEEQPFYQVESYLKYQGEKITKRFDPNSYLTLLYAMNHHDISRHYESIQEAAGKIKSKLLGIGFKGDLLYPPNEIKQFTSYVPEADFHEVDTDFGHDGFLVEFEKWGQLVKHHFEIGQ</sequence>
<dbReference type="PANTHER" id="PTHR32268">
    <property type="entry name" value="HOMOSERINE O-ACETYLTRANSFERASE"/>
    <property type="match status" value="1"/>
</dbReference>
<keyword evidence="2" id="KW-0028">Amino-acid biosynthesis</keyword>
<dbReference type="PANTHER" id="PTHR32268:SF11">
    <property type="entry name" value="HOMOSERINE O-ACETYLTRANSFERASE"/>
    <property type="match status" value="1"/>
</dbReference>
<proteinExistence type="inferred from homology"/>
<comment type="pathway">
    <text evidence="2">Amino-acid biosynthesis; L-methionine biosynthesis via de novo pathway; O-acetyl-L-homoserine from L-homoserine: step 1/1.</text>
</comment>
<dbReference type="SUPFAM" id="SSF53474">
    <property type="entry name" value="alpha/beta-Hydrolases"/>
    <property type="match status" value="1"/>
</dbReference>
<evidence type="ECO:0000313" key="5">
    <source>
        <dbReference type="EMBL" id="AJD90040.1"/>
    </source>
</evidence>
<feature type="active site" description="Nucleophile" evidence="2 3">
    <location>
        <position position="146"/>
    </location>
</feature>
<reference evidence="5 6" key="1">
    <citation type="submission" date="2014-08" db="EMBL/GenBank/DDBJ databases">
        <title>Complete genome of a marine bacteria Jeotgalibacillus malaysiensis.</title>
        <authorList>
            <person name="Yaakop A.S."/>
            <person name="Chan K.-G."/>
            <person name="Goh K.M."/>
        </authorList>
    </citation>
    <scope>NUCLEOTIDE SEQUENCE [LARGE SCALE GENOMIC DNA]</scope>
    <source>
        <strain evidence="5 6">D5</strain>
    </source>
</reference>
<dbReference type="InterPro" id="IPR000073">
    <property type="entry name" value="AB_hydrolase_1"/>
</dbReference>
<dbReference type="GO" id="GO:0005737">
    <property type="term" value="C:cytoplasm"/>
    <property type="evidence" value="ECO:0007669"/>
    <property type="project" value="UniProtKB-SubCell"/>
</dbReference>
<keyword evidence="2" id="KW-0486">Methionine biosynthesis</keyword>
<dbReference type="KEGG" id="jeo:JMA_07230"/>
<comment type="subunit">
    <text evidence="2">Homodimer.</text>
</comment>
<dbReference type="GO" id="GO:0009092">
    <property type="term" value="P:homoserine metabolic process"/>
    <property type="evidence" value="ECO:0007669"/>
    <property type="project" value="TreeGrafter"/>
</dbReference>
<feature type="active site" evidence="2 3">
    <location>
        <position position="334"/>
    </location>
</feature>
<comment type="similarity">
    <text evidence="2">Belongs to the AB hydrolase superfamily. MetX family.</text>
</comment>
<feature type="binding site" evidence="2">
    <location>
        <position position="214"/>
    </location>
    <ligand>
        <name>substrate</name>
    </ligand>
</feature>